<feature type="transmembrane region" description="Helical" evidence="2">
    <location>
        <begin position="320"/>
        <end position="340"/>
    </location>
</feature>
<dbReference type="AlphaFoldDB" id="A0A9D1GN40"/>
<accession>A0A9D1GN40</accession>
<dbReference type="InterPro" id="IPR011990">
    <property type="entry name" value="TPR-like_helical_dom_sf"/>
</dbReference>
<keyword evidence="1" id="KW-0175">Coiled coil</keyword>
<feature type="non-terminal residue" evidence="3">
    <location>
        <position position="485"/>
    </location>
</feature>
<evidence type="ECO:0000256" key="2">
    <source>
        <dbReference type="SAM" id="Phobius"/>
    </source>
</evidence>
<gene>
    <name evidence="3" type="ORF">IAC35_05210</name>
</gene>
<keyword evidence="2" id="KW-0812">Transmembrane</keyword>
<reference evidence="3" key="1">
    <citation type="submission" date="2020-10" db="EMBL/GenBank/DDBJ databases">
        <authorList>
            <person name="Gilroy R."/>
        </authorList>
    </citation>
    <scope>NUCLEOTIDE SEQUENCE</scope>
    <source>
        <strain evidence="3">ChiHecec2B26-709</strain>
    </source>
</reference>
<reference evidence="3" key="2">
    <citation type="journal article" date="2021" name="PeerJ">
        <title>Extensive microbial diversity within the chicken gut microbiome revealed by metagenomics and culture.</title>
        <authorList>
            <person name="Gilroy R."/>
            <person name="Ravi A."/>
            <person name="Getino M."/>
            <person name="Pursley I."/>
            <person name="Horton D.L."/>
            <person name="Alikhan N.F."/>
            <person name="Baker D."/>
            <person name="Gharbi K."/>
            <person name="Hall N."/>
            <person name="Watson M."/>
            <person name="Adriaenssens E.M."/>
            <person name="Foster-Nyarko E."/>
            <person name="Jarju S."/>
            <person name="Secka A."/>
            <person name="Antonio M."/>
            <person name="Oren A."/>
            <person name="Chaudhuri R.R."/>
            <person name="La Ragione R."/>
            <person name="Hildebrand F."/>
            <person name="Pallen M.J."/>
        </authorList>
    </citation>
    <scope>NUCLEOTIDE SEQUENCE</scope>
    <source>
        <strain evidence="3">ChiHecec2B26-709</strain>
    </source>
</reference>
<organism evidence="3 4">
    <name type="scientific">Candidatus Cryptobacteroides merdipullorum</name>
    <dbReference type="NCBI Taxonomy" id="2840771"/>
    <lineage>
        <taxon>Bacteria</taxon>
        <taxon>Pseudomonadati</taxon>
        <taxon>Bacteroidota</taxon>
        <taxon>Bacteroidia</taxon>
        <taxon>Bacteroidales</taxon>
        <taxon>Candidatus Cryptobacteroides</taxon>
    </lineage>
</organism>
<keyword evidence="2" id="KW-0472">Membrane</keyword>
<name>A0A9D1GN40_9BACT</name>
<dbReference type="Proteomes" id="UP000886881">
    <property type="component" value="Unassembled WGS sequence"/>
</dbReference>
<sequence length="485" mass="54987">MQQIAVKLDENPAAALEMLEELEGEKLTGRRLKARFALLYSMALDKNCIDIASDSVINCAVKYYSRFGSPGDKLLAHYYHGVTFLNAADIDKAMDCFVKAGRYAGRCEDAGAVARLYTAKMLVYKYCYEFEKALSQEKLAAEYFLADGDSTRYFNALCSISTLGGLTGDSVAVFTSINLLNHHWEKLDDIQKSRCFITQIEASDDPAEKHRLIDENLSEVRDSSAIQWTGIANALLETGQFDAGLDAIESYLRYGGTPDAAYYILSAKLNDGHGNTSQALSDYKRYLSLIDEENVKVLGSNSKYAEERIISQLRTTRFRYWLAICGLSIVVVCLASVLLFQKIRRLRSEREKEKIEYEAELESLRSEIKQLRKIRRDKTLEQSIRSAVEERLKVLNMFVMASISDSFSTKARDELAKLMENRNDFLESTRKSFMIAHPKFIEYLRKQQLNEWETGCCCLYAIGLNGSEISSYLDRKAIYNVSSSI</sequence>
<evidence type="ECO:0000313" key="4">
    <source>
        <dbReference type="Proteomes" id="UP000886881"/>
    </source>
</evidence>
<dbReference type="SUPFAM" id="SSF48452">
    <property type="entry name" value="TPR-like"/>
    <property type="match status" value="1"/>
</dbReference>
<proteinExistence type="predicted"/>
<protein>
    <recommendedName>
        <fullName evidence="5">Tetratricopeptide repeat protein</fullName>
    </recommendedName>
</protein>
<evidence type="ECO:0008006" key="5">
    <source>
        <dbReference type="Google" id="ProtNLM"/>
    </source>
</evidence>
<feature type="coiled-coil region" evidence="1">
    <location>
        <begin position="343"/>
        <end position="381"/>
    </location>
</feature>
<comment type="caution">
    <text evidence="3">The sequence shown here is derived from an EMBL/GenBank/DDBJ whole genome shotgun (WGS) entry which is preliminary data.</text>
</comment>
<keyword evidence="2" id="KW-1133">Transmembrane helix</keyword>
<evidence type="ECO:0000256" key="1">
    <source>
        <dbReference type="SAM" id="Coils"/>
    </source>
</evidence>
<dbReference type="EMBL" id="DVLC01000099">
    <property type="protein sequence ID" value="HIT47238.1"/>
    <property type="molecule type" value="Genomic_DNA"/>
</dbReference>
<evidence type="ECO:0000313" key="3">
    <source>
        <dbReference type="EMBL" id="HIT47238.1"/>
    </source>
</evidence>